<dbReference type="SUPFAM" id="SSF51735">
    <property type="entry name" value="NAD(P)-binding Rossmann-fold domains"/>
    <property type="match status" value="1"/>
</dbReference>
<dbReference type="PANTHER" id="PTHR33303">
    <property type="entry name" value="CYTOPLASMIC PROTEIN-RELATED"/>
    <property type="match status" value="1"/>
</dbReference>
<dbReference type="EMBL" id="JPMD01000011">
    <property type="protein sequence ID" value="KEZ87530.1"/>
    <property type="molecule type" value="Genomic_DNA"/>
</dbReference>
<proteinExistence type="predicted"/>
<protein>
    <submittedName>
        <fullName evidence="2">CoA-binding protein</fullName>
    </submittedName>
</protein>
<gene>
    <name evidence="2" type="ORF">IO99_05520</name>
</gene>
<dbReference type="Gene3D" id="3.40.50.720">
    <property type="entry name" value="NAD(P)-binding Rossmann-like Domain"/>
    <property type="match status" value="1"/>
</dbReference>
<feature type="domain" description="CoA-binding" evidence="1">
    <location>
        <begin position="6"/>
        <end position="98"/>
    </location>
</feature>
<comment type="caution">
    <text evidence="2">The sequence shown here is derived from an EMBL/GenBank/DDBJ whole genome shotgun (WGS) entry which is preliminary data.</text>
</comment>
<dbReference type="Pfam" id="PF13380">
    <property type="entry name" value="CoA_binding_2"/>
    <property type="match status" value="1"/>
</dbReference>
<evidence type="ECO:0000313" key="3">
    <source>
        <dbReference type="Proteomes" id="UP000028542"/>
    </source>
</evidence>
<accession>A0A084JEZ6</accession>
<keyword evidence="3" id="KW-1185">Reference proteome</keyword>
<dbReference type="InterPro" id="IPR036291">
    <property type="entry name" value="NAD(P)-bd_dom_sf"/>
</dbReference>
<dbReference type="AlphaFoldDB" id="A0A084JEZ6"/>
<evidence type="ECO:0000313" key="2">
    <source>
        <dbReference type="EMBL" id="KEZ87530.1"/>
    </source>
</evidence>
<sequence>MNMNKMLNLKRWALLGATTDTTRFGYKIFRELEDRGYTVYGINPKYDSIDGIKLYKSIEELPELIDGINVIVNPKITLEALPKIKAKGIKNVWFQPGSFNEEVIEEAKKLGFNIELEDCMHVELLKL</sequence>
<dbReference type="InterPro" id="IPR003781">
    <property type="entry name" value="CoA-bd"/>
</dbReference>
<organism evidence="2 3">
    <name type="scientific">Clostridium sulfidigenes</name>
    <dbReference type="NCBI Taxonomy" id="318464"/>
    <lineage>
        <taxon>Bacteria</taxon>
        <taxon>Bacillati</taxon>
        <taxon>Bacillota</taxon>
        <taxon>Clostridia</taxon>
        <taxon>Eubacteriales</taxon>
        <taxon>Clostridiaceae</taxon>
        <taxon>Clostridium</taxon>
    </lineage>
</organism>
<dbReference type="eggNOG" id="COG1832">
    <property type="taxonomic scope" value="Bacteria"/>
</dbReference>
<evidence type="ECO:0000259" key="1">
    <source>
        <dbReference type="SMART" id="SM00881"/>
    </source>
</evidence>
<dbReference type="SMART" id="SM00881">
    <property type="entry name" value="CoA_binding"/>
    <property type="match status" value="1"/>
</dbReference>
<dbReference type="PANTHER" id="PTHR33303:SF2">
    <property type="entry name" value="COA-BINDING DOMAIN-CONTAINING PROTEIN"/>
    <property type="match status" value="1"/>
</dbReference>
<dbReference type="STRING" id="318464.IO99_05520"/>
<name>A0A084JEZ6_9CLOT</name>
<dbReference type="Proteomes" id="UP000028542">
    <property type="component" value="Unassembled WGS sequence"/>
</dbReference>
<reference evidence="2 3" key="1">
    <citation type="submission" date="2014-07" db="EMBL/GenBank/DDBJ databases">
        <title>Draft genome of Clostridium sulfidigenes 113A isolated from sediments associated with methane hydrate from Krishna Godavari basin.</title>
        <authorList>
            <person name="Honkalas V.S."/>
            <person name="Dabir A.P."/>
            <person name="Arora P."/>
            <person name="Dhakephalkar P.K."/>
        </authorList>
    </citation>
    <scope>NUCLEOTIDE SEQUENCE [LARGE SCALE GENOMIC DNA]</scope>
    <source>
        <strain evidence="2 3">113A</strain>
    </source>
</reference>